<dbReference type="Pfam" id="PF03816">
    <property type="entry name" value="LytR_cpsA_psr"/>
    <property type="match status" value="1"/>
</dbReference>
<feature type="compositionally biased region" description="Pro residues" evidence="2">
    <location>
        <begin position="481"/>
        <end position="491"/>
    </location>
</feature>
<feature type="compositionally biased region" description="Basic residues" evidence="2">
    <location>
        <begin position="21"/>
        <end position="30"/>
    </location>
</feature>
<dbReference type="InterPro" id="IPR050922">
    <property type="entry name" value="LytR/CpsA/Psr_CW_biosynth"/>
</dbReference>
<feature type="region of interest" description="Disordered" evidence="2">
    <location>
        <begin position="353"/>
        <end position="372"/>
    </location>
</feature>
<evidence type="ECO:0000313" key="6">
    <source>
        <dbReference type="Proteomes" id="UP001596083"/>
    </source>
</evidence>
<dbReference type="RefSeq" id="WP_390317561.1">
    <property type="nucleotide sequence ID" value="NZ_JBHSPB010000010.1"/>
</dbReference>
<feature type="region of interest" description="Disordered" evidence="2">
    <location>
        <begin position="1"/>
        <end position="30"/>
    </location>
</feature>
<feature type="domain" description="Cell envelope-related transcriptional attenuator" evidence="3">
    <location>
        <begin position="112"/>
        <end position="264"/>
    </location>
</feature>
<dbReference type="InterPro" id="IPR004474">
    <property type="entry name" value="LytR_CpsA_psr"/>
</dbReference>
<name>A0ABW0Z6J1_9ACTN</name>
<feature type="domain" description="LytR/CpsA/Psr regulator C-terminal" evidence="4">
    <location>
        <begin position="381"/>
        <end position="469"/>
    </location>
</feature>
<gene>
    <name evidence="5" type="ORF">ACFP1Z_18640</name>
</gene>
<reference evidence="6" key="1">
    <citation type="journal article" date="2019" name="Int. J. Syst. Evol. Microbiol.">
        <title>The Global Catalogue of Microorganisms (GCM) 10K type strain sequencing project: providing services to taxonomists for standard genome sequencing and annotation.</title>
        <authorList>
            <consortium name="The Broad Institute Genomics Platform"/>
            <consortium name="The Broad Institute Genome Sequencing Center for Infectious Disease"/>
            <person name="Wu L."/>
            <person name="Ma J."/>
        </authorList>
    </citation>
    <scope>NUCLEOTIDE SEQUENCE [LARGE SCALE GENOMIC DNA]</scope>
    <source>
        <strain evidence="6">CGMCC 4.7304</strain>
    </source>
</reference>
<dbReference type="InterPro" id="IPR027381">
    <property type="entry name" value="LytR/CpsA/Psr_C"/>
</dbReference>
<feature type="region of interest" description="Disordered" evidence="2">
    <location>
        <begin position="477"/>
        <end position="504"/>
    </location>
</feature>
<feature type="compositionally biased region" description="Low complexity" evidence="2">
    <location>
        <begin position="358"/>
        <end position="371"/>
    </location>
</feature>
<dbReference type="Gene3D" id="3.40.630.190">
    <property type="entry name" value="LCP protein"/>
    <property type="match status" value="1"/>
</dbReference>
<organism evidence="5 6">
    <name type="scientific">Streptomyces gamaensis</name>
    <dbReference type="NCBI Taxonomy" id="1763542"/>
    <lineage>
        <taxon>Bacteria</taxon>
        <taxon>Bacillati</taxon>
        <taxon>Actinomycetota</taxon>
        <taxon>Actinomycetes</taxon>
        <taxon>Kitasatosporales</taxon>
        <taxon>Streptomycetaceae</taxon>
        <taxon>Streptomyces</taxon>
    </lineage>
</organism>
<dbReference type="EMBL" id="JBHSPB010000010">
    <property type="protein sequence ID" value="MFC5722185.1"/>
    <property type="molecule type" value="Genomic_DNA"/>
</dbReference>
<comment type="caution">
    <text evidence="5">The sequence shown here is derived from an EMBL/GenBank/DDBJ whole genome shotgun (WGS) entry which is preliminary data.</text>
</comment>
<evidence type="ECO:0000259" key="3">
    <source>
        <dbReference type="Pfam" id="PF03816"/>
    </source>
</evidence>
<evidence type="ECO:0000256" key="2">
    <source>
        <dbReference type="SAM" id="MobiDB-lite"/>
    </source>
</evidence>
<sequence>MTAPDPPGPPEPLPAGAARPGPRHGAPRRPHWGLRAAVAASAVILATSGIGHAVMTRIDDGIGRVDAFRGLTHRPSSGKGTNFLLVGTDGRDRISEDERSLYHLGGDPCHCTDTVMLVHLSADHRRAAVVSLPRDTYTEIPERTDESGRLRPAHPQKLNAAYAEGGPSLTVRAVEQLTGVHVDHFLEVDFASFMRTVDVLGGVRVCTDRPLKDDYSGLDLPAGTSTLNGGQALQYVRSRHLDESADLGRMQRQQRFVASLLHRATGSGVVLNPVRFHRLAAALLDSVRADRGLGPDELVRLARTTKGLSAASSEFASVPVSTVNHVVPRVGSTVRWDEAGAERLFRAMREDRPLASDPAAQQQYGPQAQPPVDVEVPPARIHVQVLDGAGRTPLLRAAEQGLRASGFVTTEAFAPPPGPAQRPPAHTVLSYDPRWDRSARSLAAALPGVRVRPVPGQGALMRVVLGADFTAVRPVRAAQEPAPPGPAPASPAVPGGRMVCPDEV</sequence>
<dbReference type="NCBIfam" id="TIGR00350">
    <property type="entry name" value="lytR_cpsA_psr"/>
    <property type="match status" value="1"/>
</dbReference>
<evidence type="ECO:0000313" key="5">
    <source>
        <dbReference type="EMBL" id="MFC5722185.1"/>
    </source>
</evidence>
<evidence type="ECO:0000259" key="4">
    <source>
        <dbReference type="Pfam" id="PF13399"/>
    </source>
</evidence>
<keyword evidence="6" id="KW-1185">Reference proteome</keyword>
<comment type="similarity">
    <text evidence="1">Belongs to the LytR/CpsA/Psr (LCP) family.</text>
</comment>
<dbReference type="Proteomes" id="UP001596083">
    <property type="component" value="Unassembled WGS sequence"/>
</dbReference>
<dbReference type="Pfam" id="PF13399">
    <property type="entry name" value="LytR_C"/>
    <property type="match status" value="1"/>
</dbReference>
<evidence type="ECO:0000256" key="1">
    <source>
        <dbReference type="ARBA" id="ARBA00006068"/>
    </source>
</evidence>
<proteinExistence type="inferred from homology"/>
<protein>
    <submittedName>
        <fullName evidence="5">LCP family protein</fullName>
    </submittedName>
</protein>
<feature type="compositionally biased region" description="Pro residues" evidence="2">
    <location>
        <begin position="1"/>
        <end position="13"/>
    </location>
</feature>
<accession>A0ABW0Z6J1</accession>
<dbReference type="PANTHER" id="PTHR33392:SF6">
    <property type="entry name" value="POLYISOPRENYL-TEICHOIC ACID--PEPTIDOGLYCAN TEICHOIC ACID TRANSFERASE TAGU"/>
    <property type="match status" value="1"/>
</dbReference>
<dbReference type="PANTHER" id="PTHR33392">
    <property type="entry name" value="POLYISOPRENYL-TEICHOIC ACID--PEPTIDOGLYCAN TEICHOIC ACID TRANSFERASE TAGU"/>
    <property type="match status" value="1"/>
</dbReference>